<proteinExistence type="predicted"/>
<reference evidence="1" key="1">
    <citation type="submission" date="2020-05" db="EMBL/GenBank/DDBJ databases">
        <title>Large-scale comparative analyses of tick genomes elucidate their genetic diversity and vector capacities.</title>
        <authorList>
            <person name="Jia N."/>
            <person name="Wang J."/>
            <person name="Shi W."/>
            <person name="Du L."/>
            <person name="Sun Y."/>
            <person name="Zhan W."/>
            <person name="Jiang J."/>
            <person name="Wang Q."/>
            <person name="Zhang B."/>
            <person name="Ji P."/>
            <person name="Sakyi L.B."/>
            <person name="Cui X."/>
            <person name="Yuan T."/>
            <person name="Jiang B."/>
            <person name="Yang W."/>
            <person name="Lam T.T.-Y."/>
            <person name="Chang Q."/>
            <person name="Ding S."/>
            <person name="Wang X."/>
            <person name="Zhu J."/>
            <person name="Ruan X."/>
            <person name="Zhao L."/>
            <person name="Wei J."/>
            <person name="Que T."/>
            <person name="Du C."/>
            <person name="Cheng J."/>
            <person name="Dai P."/>
            <person name="Han X."/>
            <person name="Huang E."/>
            <person name="Gao Y."/>
            <person name="Liu J."/>
            <person name="Shao H."/>
            <person name="Ye R."/>
            <person name="Li L."/>
            <person name="Wei W."/>
            <person name="Wang X."/>
            <person name="Wang C."/>
            <person name="Yang T."/>
            <person name="Huo Q."/>
            <person name="Li W."/>
            <person name="Guo W."/>
            <person name="Chen H."/>
            <person name="Zhou L."/>
            <person name="Ni X."/>
            <person name="Tian J."/>
            <person name="Zhou Y."/>
            <person name="Sheng Y."/>
            <person name="Liu T."/>
            <person name="Pan Y."/>
            <person name="Xia L."/>
            <person name="Li J."/>
            <person name="Zhao F."/>
            <person name="Cao W."/>
        </authorList>
    </citation>
    <scope>NUCLEOTIDE SEQUENCE</scope>
    <source>
        <strain evidence="1">Hyas-2018</strain>
    </source>
</reference>
<evidence type="ECO:0000313" key="1">
    <source>
        <dbReference type="EMBL" id="KAH6946868.1"/>
    </source>
</evidence>
<name>A0ACB7TIT0_HYAAI</name>
<keyword evidence="2" id="KW-1185">Reference proteome</keyword>
<dbReference type="Proteomes" id="UP000821845">
    <property type="component" value="Chromosome 1"/>
</dbReference>
<evidence type="ECO:0000313" key="2">
    <source>
        <dbReference type="Proteomes" id="UP000821845"/>
    </source>
</evidence>
<accession>A0ACB7TIT0</accession>
<gene>
    <name evidence="1" type="ORF">HPB50_015658</name>
</gene>
<organism evidence="1 2">
    <name type="scientific">Hyalomma asiaticum</name>
    <name type="common">Tick</name>
    <dbReference type="NCBI Taxonomy" id="266040"/>
    <lineage>
        <taxon>Eukaryota</taxon>
        <taxon>Metazoa</taxon>
        <taxon>Ecdysozoa</taxon>
        <taxon>Arthropoda</taxon>
        <taxon>Chelicerata</taxon>
        <taxon>Arachnida</taxon>
        <taxon>Acari</taxon>
        <taxon>Parasitiformes</taxon>
        <taxon>Ixodida</taxon>
        <taxon>Ixodoidea</taxon>
        <taxon>Ixodidae</taxon>
        <taxon>Hyalomminae</taxon>
        <taxon>Hyalomma</taxon>
    </lineage>
</organism>
<protein>
    <submittedName>
        <fullName evidence="1">Uncharacterized protein</fullName>
    </submittedName>
</protein>
<sequence>MSDDTGYPISNENCSVFLNVRSHYTAAFVHNRIDLPVQGALFHPAGPERLLDRLVAIVVLSAPKQLKRRESHYIPTAAAASGFSLRVGMAALVARSAGKDGRQEGGGSRLGVAVMRARTRHTCRVTSVEDKARSGRQCRACRPHCLRCRAFDLGPVALRICCAARGRVLRPIDAQRAAAATARHCIYYTARPEPPF</sequence>
<comment type="caution">
    <text evidence="1">The sequence shown here is derived from an EMBL/GenBank/DDBJ whole genome shotgun (WGS) entry which is preliminary data.</text>
</comment>
<dbReference type="EMBL" id="CM023481">
    <property type="protein sequence ID" value="KAH6946868.1"/>
    <property type="molecule type" value="Genomic_DNA"/>
</dbReference>